<feature type="transmembrane region" description="Helical" evidence="1">
    <location>
        <begin position="92"/>
        <end position="118"/>
    </location>
</feature>
<gene>
    <name evidence="2" type="ORF">BKG96_09080</name>
</gene>
<sequence length="161" mass="18005">MNQEQVLLDKNKQELVESIINDSELLEQVLQTPQVAVAVSMMVQQQVSHSGPLPMASEMKKYDDIIPNGADRIMKMAENEQRNRYAIPKWSLFLKGLGLCFGMTSVGLVIWFCFALIAKEQYGLAVTTMCGVLVALASVFAIGKVIQKDNKKDKEQNHSEE</sequence>
<evidence type="ECO:0000256" key="1">
    <source>
        <dbReference type="SAM" id="Phobius"/>
    </source>
</evidence>
<accession>A0A1V3KHF1</accession>
<dbReference type="AlphaFoldDB" id="A0A1V3KHF1"/>
<reference evidence="3" key="1">
    <citation type="submission" date="2016-10" db="EMBL/GenBank/DDBJ databases">
        <title>Rodentibacter gen. nov. and new species.</title>
        <authorList>
            <person name="Christensen H."/>
        </authorList>
    </citation>
    <scope>NUCLEOTIDE SEQUENCE [LARGE SCALE GENOMIC DNA]</scope>
    <source>
        <strain evidence="3">Ppn152</strain>
    </source>
</reference>
<dbReference type="RefSeq" id="WP_077587203.1">
    <property type="nucleotide sequence ID" value="NZ_MLAE01000053.1"/>
</dbReference>
<protein>
    <recommendedName>
        <fullName evidence="4">DUF2335 domain-containing protein</fullName>
    </recommendedName>
</protein>
<feature type="transmembrane region" description="Helical" evidence="1">
    <location>
        <begin position="124"/>
        <end position="146"/>
    </location>
</feature>
<dbReference type="Proteomes" id="UP000189114">
    <property type="component" value="Unassembled WGS sequence"/>
</dbReference>
<keyword evidence="1" id="KW-1133">Transmembrane helix</keyword>
<organism evidence="2 3">
    <name type="scientific">Rodentibacter caecimuris</name>
    <dbReference type="NCBI Taxonomy" id="1796644"/>
    <lineage>
        <taxon>Bacteria</taxon>
        <taxon>Pseudomonadati</taxon>
        <taxon>Pseudomonadota</taxon>
        <taxon>Gammaproteobacteria</taxon>
        <taxon>Pasteurellales</taxon>
        <taxon>Pasteurellaceae</taxon>
        <taxon>Rodentibacter</taxon>
    </lineage>
</organism>
<keyword evidence="1" id="KW-0812">Transmembrane</keyword>
<keyword evidence="1" id="KW-0472">Membrane</keyword>
<evidence type="ECO:0000313" key="2">
    <source>
        <dbReference type="EMBL" id="OOF77046.1"/>
    </source>
</evidence>
<comment type="caution">
    <text evidence="2">The sequence shown here is derived from an EMBL/GenBank/DDBJ whole genome shotgun (WGS) entry which is preliminary data.</text>
</comment>
<dbReference type="Pfam" id="PF10097">
    <property type="entry name" value="DUF2335"/>
    <property type="match status" value="1"/>
</dbReference>
<name>A0A1V3KHF1_9PAST</name>
<evidence type="ECO:0000313" key="3">
    <source>
        <dbReference type="Proteomes" id="UP000189114"/>
    </source>
</evidence>
<dbReference type="InterPro" id="IPR019284">
    <property type="entry name" value="RP532"/>
</dbReference>
<proteinExistence type="predicted"/>
<dbReference type="EMBL" id="MLAE01000053">
    <property type="protein sequence ID" value="OOF77046.1"/>
    <property type="molecule type" value="Genomic_DNA"/>
</dbReference>
<evidence type="ECO:0008006" key="4">
    <source>
        <dbReference type="Google" id="ProtNLM"/>
    </source>
</evidence>